<gene>
    <name evidence="2" type="ORF">N656DRAFT_781191</name>
</gene>
<keyword evidence="1" id="KW-0812">Transmembrane</keyword>
<protein>
    <submittedName>
        <fullName evidence="2">Uncharacterized protein</fullName>
    </submittedName>
</protein>
<name>A0AAN6TA74_9PEZI</name>
<feature type="transmembrane region" description="Helical" evidence="1">
    <location>
        <begin position="384"/>
        <end position="407"/>
    </location>
</feature>
<evidence type="ECO:0000256" key="1">
    <source>
        <dbReference type="SAM" id="Phobius"/>
    </source>
</evidence>
<evidence type="ECO:0000313" key="3">
    <source>
        <dbReference type="Proteomes" id="UP001302812"/>
    </source>
</evidence>
<keyword evidence="1" id="KW-1133">Transmembrane helix</keyword>
<feature type="transmembrane region" description="Helical" evidence="1">
    <location>
        <begin position="427"/>
        <end position="448"/>
    </location>
</feature>
<dbReference type="Proteomes" id="UP001302812">
    <property type="component" value="Unassembled WGS sequence"/>
</dbReference>
<evidence type="ECO:0000313" key="2">
    <source>
        <dbReference type="EMBL" id="KAK4110890.1"/>
    </source>
</evidence>
<dbReference type="AlphaFoldDB" id="A0AAN6TA74"/>
<keyword evidence="3" id="KW-1185">Reference proteome</keyword>
<organism evidence="2 3">
    <name type="scientific">Canariomyces notabilis</name>
    <dbReference type="NCBI Taxonomy" id="2074819"/>
    <lineage>
        <taxon>Eukaryota</taxon>
        <taxon>Fungi</taxon>
        <taxon>Dikarya</taxon>
        <taxon>Ascomycota</taxon>
        <taxon>Pezizomycotina</taxon>
        <taxon>Sordariomycetes</taxon>
        <taxon>Sordariomycetidae</taxon>
        <taxon>Sordariales</taxon>
        <taxon>Chaetomiaceae</taxon>
        <taxon>Canariomyces</taxon>
    </lineage>
</organism>
<keyword evidence="1" id="KW-0472">Membrane</keyword>
<dbReference type="RefSeq" id="XP_064668460.1">
    <property type="nucleotide sequence ID" value="XM_064815537.1"/>
</dbReference>
<dbReference type="Gene3D" id="1.20.58.340">
    <property type="entry name" value="Magnesium transport protein CorA, transmembrane region"/>
    <property type="match status" value="1"/>
</dbReference>
<reference evidence="2" key="1">
    <citation type="journal article" date="2023" name="Mol. Phylogenet. Evol.">
        <title>Genome-scale phylogeny and comparative genomics of the fungal order Sordariales.</title>
        <authorList>
            <person name="Hensen N."/>
            <person name="Bonometti L."/>
            <person name="Westerberg I."/>
            <person name="Brannstrom I.O."/>
            <person name="Guillou S."/>
            <person name="Cros-Aarteil S."/>
            <person name="Calhoun S."/>
            <person name="Haridas S."/>
            <person name="Kuo A."/>
            <person name="Mondo S."/>
            <person name="Pangilinan J."/>
            <person name="Riley R."/>
            <person name="LaButti K."/>
            <person name="Andreopoulos B."/>
            <person name="Lipzen A."/>
            <person name="Chen C."/>
            <person name="Yan M."/>
            <person name="Daum C."/>
            <person name="Ng V."/>
            <person name="Clum A."/>
            <person name="Steindorff A."/>
            <person name="Ohm R.A."/>
            <person name="Martin F."/>
            <person name="Silar P."/>
            <person name="Natvig D.O."/>
            <person name="Lalanne C."/>
            <person name="Gautier V."/>
            <person name="Ament-Velasquez S.L."/>
            <person name="Kruys A."/>
            <person name="Hutchinson M.I."/>
            <person name="Powell A.J."/>
            <person name="Barry K."/>
            <person name="Miller A.N."/>
            <person name="Grigoriev I.V."/>
            <person name="Debuchy R."/>
            <person name="Gladieux P."/>
            <person name="Hiltunen Thoren M."/>
            <person name="Johannesson H."/>
        </authorList>
    </citation>
    <scope>NUCLEOTIDE SEQUENCE</scope>
    <source>
        <strain evidence="2">CBS 508.74</strain>
    </source>
</reference>
<comment type="caution">
    <text evidence="2">The sequence shown here is derived from an EMBL/GenBank/DDBJ whole genome shotgun (WGS) entry which is preliminary data.</text>
</comment>
<sequence length="486" mass="55116">MFANDRQRMLDQIAWGIGTSDTEFIETWKYSPNSSPPYRVRFGKLTDANVDDWLRQRAEYAPPSPPTDAKVIGGLRLILSERGFYRPLSFSLSKESYLRIEDEFHLPEATLPGLADEGGSCSRYDDYAEDGDAKPSRIAFVIRAFQKYQVANYGLAVSFDFKTGFSTGILHGTGVVNSELDFLLWPKTPSAELFDAIEASAVMSAEPLYLPVILLQHHLYRTKVFCTVHMENDYNRIQAQLGTTRAGRLHTMGEYQDPVGNKTINEARVGLRNLTGELSTFMTESIWFCRISDWHVEYINFLSDAFEHVSKKAGRPQEDEQRKIRDAIEYLRTSVQGLKRCTGGAKERAAVDFTVLYNLTAQLDNRLNAKISASASRDSMAMKVLAFITTFFLPGTFVATLFSMDMFNWQGSASAEPSSGAVVSPYLWIYWAVTVPLTIIVAFSWRMWWTWEKGNFDRDVRMEIENIEAPSTWDLRKGGGQRATQR</sequence>
<dbReference type="GeneID" id="89939662"/>
<reference evidence="2" key="2">
    <citation type="submission" date="2023-05" db="EMBL/GenBank/DDBJ databases">
        <authorList>
            <consortium name="Lawrence Berkeley National Laboratory"/>
            <person name="Steindorff A."/>
            <person name="Hensen N."/>
            <person name="Bonometti L."/>
            <person name="Westerberg I."/>
            <person name="Brannstrom I.O."/>
            <person name="Guillou S."/>
            <person name="Cros-Aarteil S."/>
            <person name="Calhoun S."/>
            <person name="Haridas S."/>
            <person name="Kuo A."/>
            <person name="Mondo S."/>
            <person name="Pangilinan J."/>
            <person name="Riley R."/>
            <person name="Labutti K."/>
            <person name="Andreopoulos B."/>
            <person name="Lipzen A."/>
            <person name="Chen C."/>
            <person name="Yanf M."/>
            <person name="Daum C."/>
            <person name="Ng V."/>
            <person name="Clum A."/>
            <person name="Ohm R."/>
            <person name="Martin F."/>
            <person name="Silar P."/>
            <person name="Natvig D."/>
            <person name="Lalanne C."/>
            <person name="Gautier V."/>
            <person name="Ament-Velasquez S.L."/>
            <person name="Kruys A."/>
            <person name="Hutchinson M.I."/>
            <person name="Powell A.J."/>
            <person name="Barry K."/>
            <person name="Miller A.N."/>
            <person name="Grigoriev I.V."/>
            <person name="Debuchy R."/>
            <person name="Gladieux P."/>
            <person name="Thoren M.H."/>
            <person name="Johannesson H."/>
        </authorList>
    </citation>
    <scope>NUCLEOTIDE SEQUENCE</scope>
    <source>
        <strain evidence="2">CBS 508.74</strain>
    </source>
</reference>
<dbReference type="EMBL" id="MU853348">
    <property type="protein sequence ID" value="KAK4110890.1"/>
    <property type="molecule type" value="Genomic_DNA"/>
</dbReference>
<proteinExistence type="predicted"/>
<accession>A0AAN6TA74</accession>